<name>A0A4C1Z4M1_EUMVA</name>
<organism evidence="1 2">
    <name type="scientific">Eumeta variegata</name>
    <name type="common">Bagworm moth</name>
    <name type="synonym">Eumeta japonica</name>
    <dbReference type="NCBI Taxonomy" id="151549"/>
    <lineage>
        <taxon>Eukaryota</taxon>
        <taxon>Metazoa</taxon>
        <taxon>Ecdysozoa</taxon>
        <taxon>Arthropoda</taxon>
        <taxon>Hexapoda</taxon>
        <taxon>Insecta</taxon>
        <taxon>Pterygota</taxon>
        <taxon>Neoptera</taxon>
        <taxon>Endopterygota</taxon>
        <taxon>Lepidoptera</taxon>
        <taxon>Glossata</taxon>
        <taxon>Ditrysia</taxon>
        <taxon>Tineoidea</taxon>
        <taxon>Psychidae</taxon>
        <taxon>Oiketicinae</taxon>
        <taxon>Eumeta</taxon>
    </lineage>
</organism>
<dbReference type="AlphaFoldDB" id="A0A4C1Z4M1"/>
<dbReference type="Proteomes" id="UP000299102">
    <property type="component" value="Unassembled WGS sequence"/>
</dbReference>
<protein>
    <submittedName>
        <fullName evidence="1">Uncharacterized protein</fullName>
    </submittedName>
</protein>
<dbReference type="EMBL" id="BGZK01001519">
    <property type="protein sequence ID" value="GBP81597.1"/>
    <property type="molecule type" value="Genomic_DNA"/>
</dbReference>
<reference evidence="1 2" key="1">
    <citation type="journal article" date="2019" name="Commun. Biol.">
        <title>The bagworm genome reveals a unique fibroin gene that provides high tensile strength.</title>
        <authorList>
            <person name="Kono N."/>
            <person name="Nakamura H."/>
            <person name="Ohtoshi R."/>
            <person name="Tomita M."/>
            <person name="Numata K."/>
            <person name="Arakawa K."/>
        </authorList>
    </citation>
    <scope>NUCLEOTIDE SEQUENCE [LARGE SCALE GENOMIC DNA]</scope>
</reference>
<evidence type="ECO:0000313" key="1">
    <source>
        <dbReference type="EMBL" id="GBP81597.1"/>
    </source>
</evidence>
<evidence type="ECO:0000313" key="2">
    <source>
        <dbReference type="Proteomes" id="UP000299102"/>
    </source>
</evidence>
<gene>
    <name evidence="1" type="ORF">EVAR_62084_1</name>
</gene>
<sequence>MNPRAHCKMAAERKWRRRFIPLQLDQMNALYGTVLRVVLHAQRVGTYRSFTGRCVTEDTITRRVTGRGPGSKTSMEAGLESKACLGSESGNETGIIIYID</sequence>
<comment type="caution">
    <text evidence="1">The sequence shown here is derived from an EMBL/GenBank/DDBJ whole genome shotgun (WGS) entry which is preliminary data.</text>
</comment>
<proteinExistence type="predicted"/>
<keyword evidence="2" id="KW-1185">Reference proteome</keyword>
<accession>A0A4C1Z4M1</accession>